<dbReference type="RefSeq" id="WP_160230320.1">
    <property type="nucleotide sequence ID" value="NZ_CP043925.1"/>
</dbReference>
<dbReference type="Proteomes" id="UP000464700">
    <property type="component" value="Chromosome"/>
</dbReference>
<reference evidence="1 2" key="1">
    <citation type="submission" date="2019-09" db="EMBL/GenBank/DDBJ databases">
        <title>Emergence of a chromosome-mediated tetracycline resistance gene in Proteus strain.</title>
        <authorList>
            <person name="He D."/>
            <person name="Wang L."/>
        </authorList>
    </citation>
    <scope>NUCLEOTIDE SEQUENCE [LARGE SCALE GENOMIC DNA]</scope>
    <source>
        <strain evidence="1 2">T60</strain>
    </source>
</reference>
<name>A0A6I7DBU2_9GAMM</name>
<dbReference type="KEGG" id="pcol:F1325_08545"/>
<protein>
    <submittedName>
        <fullName evidence="1">Uncharacterized protein</fullName>
    </submittedName>
</protein>
<dbReference type="EMBL" id="CP043925">
    <property type="protein sequence ID" value="QHN10508.1"/>
    <property type="molecule type" value="Genomic_DNA"/>
</dbReference>
<evidence type="ECO:0000313" key="1">
    <source>
        <dbReference type="EMBL" id="QHN10508.1"/>
    </source>
</evidence>
<keyword evidence="2" id="KW-1185">Reference proteome</keyword>
<organism evidence="1 2">
    <name type="scientific">Proteus columbae</name>
    <dbReference type="NCBI Taxonomy" id="1987580"/>
    <lineage>
        <taxon>Bacteria</taxon>
        <taxon>Pseudomonadati</taxon>
        <taxon>Pseudomonadota</taxon>
        <taxon>Gammaproteobacteria</taxon>
        <taxon>Enterobacterales</taxon>
        <taxon>Morganellaceae</taxon>
        <taxon>Proteus</taxon>
    </lineage>
</organism>
<proteinExistence type="predicted"/>
<gene>
    <name evidence="1" type="ORF">F1325_08545</name>
</gene>
<accession>A0A6I7DBU2</accession>
<evidence type="ECO:0000313" key="2">
    <source>
        <dbReference type="Proteomes" id="UP000464700"/>
    </source>
</evidence>
<dbReference type="AlphaFoldDB" id="A0A6I7DBU2"/>
<sequence length="173" mass="19909">MRVAVNNENLIKRNNTITPSMADNSGLLFNKLSQARNSCKTFLIGDKKLKSENIQLMCEELLQRVIPKEGCREYELIEIETLPDLVSSRVSYSKYSKSVTELFNILENELKKVSGMEYFVLTRSQQKNVDKIKDTFSQISTQTDKNIRYNSYLATNLNLNERIKTLGIDTLNN</sequence>